<dbReference type="Gene3D" id="3.40.50.10600">
    <property type="entry name" value="SpoIIaa-like domains"/>
    <property type="match status" value="1"/>
</dbReference>
<organism evidence="1 2">
    <name type="scientific">Chitinophaga silvisoli</name>
    <dbReference type="NCBI Taxonomy" id="2291814"/>
    <lineage>
        <taxon>Bacteria</taxon>
        <taxon>Pseudomonadati</taxon>
        <taxon>Bacteroidota</taxon>
        <taxon>Chitinophagia</taxon>
        <taxon>Chitinophagales</taxon>
        <taxon>Chitinophagaceae</taxon>
        <taxon>Chitinophaga</taxon>
    </lineage>
</organism>
<dbReference type="EMBL" id="QTJV01000009">
    <property type="protein sequence ID" value="RFM32318.1"/>
    <property type="molecule type" value="Genomic_DNA"/>
</dbReference>
<dbReference type="InterPro" id="IPR021866">
    <property type="entry name" value="SpoIIAA-like"/>
</dbReference>
<gene>
    <name evidence="1" type="ORF">DXN04_21770</name>
</gene>
<evidence type="ECO:0000313" key="2">
    <source>
        <dbReference type="Proteomes" id="UP000261174"/>
    </source>
</evidence>
<dbReference type="InterPro" id="IPR036513">
    <property type="entry name" value="STAS_dom_sf"/>
</dbReference>
<accession>A0A3E1NX30</accession>
<reference evidence="1 2" key="1">
    <citation type="submission" date="2018-08" db="EMBL/GenBank/DDBJ databases">
        <title>Chitinophaga sp. K20C18050901, a novel bacterium isolated from forest soil.</title>
        <authorList>
            <person name="Wang C."/>
        </authorList>
    </citation>
    <scope>NUCLEOTIDE SEQUENCE [LARGE SCALE GENOMIC DNA]</scope>
    <source>
        <strain evidence="1 2">K20C18050901</strain>
    </source>
</reference>
<dbReference type="InterPro" id="IPR038396">
    <property type="entry name" value="SpoIIAA-like_sf"/>
</dbReference>
<dbReference type="Pfam" id="PF11964">
    <property type="entry name" value="SpoIIAA-like"/>
    <property type="match status" value="1"/>
</dbReference>
<dbReference type="RefSeq" id="WP_116855511.1">
    <property type="nucleotide sequence ID" value="NZ_QTJV01000009.1"/>
</dbReference>
<name>A0A3E1NX30_9BACT</name>
<dbReference type="OrthoDB" id="555504at2"/>
<comment type="caution">
    <text evidence="1">The sequence shown here is derived from an EMBL/GenBank/DDBJ whole genome shotgun (WGS) entry which is preliminary data.</text>
</comment>
<keyword evidence="2" id="KW-1185">Reference proteome</keyword>
<sequence length="123" mass="13902">MIEILPSMPNNMVGFRATGEVTQDNFLNIVDPVVRELVNRTGELNYLMIIETPLKNWTMGAWLQDALLGIMEISKWNRVAIVSGSEFLNKFTDVFSIFVPGTFRGFPAEQFSEAVQWVSTGQQ</sequence>
<evidence type="ECO:0000313" key="1">
    <source>
        <dbReference type="EMBL" id="RFM32318.1"/>
    </source>
</evidence>
<dbReference type="SUPFAM" id="SSF52091">
    <property type="entry name" value="SpoIIaa-like"/>
    <property type="match status" value="1"/>
</dbReference>
<dbReference type="Proteomes" id="UP000261174">
    <property type="component" value="Unassembled WGS sequence"/>
</dbReference>
<protein>
    <submittedName>
        <fullName evidence="1">STAS/SEC14 domain-containing protein</fullName>
    </submittedName>
</protein>
<dbReference type="AlphaFoldDB" id="A0A3E1NX30"/>
<proteinExistence type="predicted"/>